<protein>
    <submittedName>
        <fullName evidence="3">DUF4136 domain-containing protein</fullName>
    </submittedName>
</protein>
<name>A0A3A8N988_9BACT</name>
<organism evidence="3 4">
    <name type="scientific">Corallococcus sicarius</name>
    <dbReference type="NCBI Taxonomy" id="2316726"/>
    <lineage>
        <taxon>Bacteria</taxon>
        <taxon>Pseudomonadati</taxon>
        <taxon>Myxococcota</taxon>
        <taxon>Myxococcia</taxon>
        <taxon>Myxococcales</taxon>
        <taxon>Cystobacterineae</taxon>
        <taxon>Myxococcaceae</taxon>
        <taxon>Corallococcus</taxon>
    </lineage>
</organism>
<comment type="caution">
    <text evidence="3">The sequence shown here is derived from an EMBL/GenBank/DDBJ whole genome shotgun (WGS) entry which is preliminary data.</text>
</comment>
<dbReference type="EMBL" id="RAWG01000142">
    <property type="protein sequence ID" value="RKH40089.1"/>
    <property type="molecule type" value="Genomic_DNA"/>
</dbReference>
<keyword evidence="1" id="KW-0732">Signal</keyword>
<evidence type="ECO:0000313" key="4">
    <source>
        <dbReference type="Proteomes" id="UP000273405"/>
    </source>
</evidence>
<accession>A0A3A8N988</accession>
<dbReference type="PROSITE" id="PS51257">
    <property type="entry name" value="PROKAR_LIPOPROTEIN"/>
    <property type="match status" value="1"/>
</dbReference>
<dbReference type="AlphaFoldDB" id="A0A3A8N988"/>
<dbReference type="RefSeq" id="WP_120627207.1">
    <property type="nucleotide sequence ID" value="NZ_RAWG01000142.1"/>
</dbReference>
<evidence type="ECO:0000259" key="2">
    <source>
        <dbReference type="Pfam" id="PF13590"/>
    </source>
</evidence>
<feature type="signal peptide" evidence="1">
    <location>
        <begin position="1"/>
        <end position="23"/>
    </location>
</feature>
<proteinExistence type="predicted"/>
<dbReference type="OrthoDB" id="5432251at2"/>
<dbReference type="Pfam" id="PF13590">
    <property type="entry name" value="DUF4136"/>
    <property type="match status" value="1"/>
</dbReference>
<evidence type="ECO:0000313" key="3">
    <source>
        <dbReference type="EMBL" id="RKH40089.1"/>
    </source>
</evidence>
<keyword evidence="4" id="KW-1185">Reference proteome</keyword>
<reference evidence="4" key="1">
    <citation type="submission" date="2018-09" db="EMBL/GenBank/DDBJ databases">
        <authorList>
            <person name="Livingstone P.G."/>
            <person name="Whitworth D.E."/>
        </authorList>
    </citation>
    <scope>NUCLEOTIDE SEQUENCE [LARGE SCALE GENOMIC DNA]</scope>
    <source>
        <strain evidence="4">CA040B</strain>
    </source>
</reference>
<gene>
    <name evidence="3" type="ORF">D7X12_21810</name>
</gene>
<dbReference type="InterPro" id="IPR025411">
    <property type="entry name" value="DUF4136"/>
</dbReference>
<evidence type="ECO:0000256" key="1">
    <source>
        <dbReference type="SAM" id="SignalP"/>
    </source>
</evidence>
<feature type="chain" id="PRO_5017270836" evidence="1">
    <location>
        <begin position="24"/>
        <end position="194"/>
    </location>
</feature>
<dbReference type="Gene3D" id="3.30.160.670">
    <property type="match status" value="1"/>
</dbReference>
<dbReference type="Proteomes" id="UP000273405">
    <property type="component" value="Unassembled WGS sequence"/>
</dbReference>
<feature type="domain" description="DUF4136" evidence="2">
    <location>
        <begin position="25"/>
        <end position="190"/>
    </location>
</feature>
<sequence length="194" mass="21539">MPHARRLASVLLLLVMAGCSSIATTTDYDPASVSKVDAYRSYAWLPMPEGADPRVYNPLVGRRVMDAVDRELASRGYRKVEQDPDFKIGWHGAIDQKLDVQTTGVAYGYTWDPWFSPMGPGMGVGGSGVPYSTVDEYEEGTLILDVVDAASNKLMWRGTAQAELSENPSEQKRQDRTQEAVEKILERFPPEPKK</sequence>